<dbReference type="InterPro" id="IPR037143">
    <property type="entry name" value="4-PPantetheinyl_Trfase_dom_sf"/>
</dbReference>
<dbReference type="GO" id="GO:0008897">
    <property type="term" value="F:holo-[acyl-carrier-protein] synthase activity"/>
    <property type="evidence" value="ECO:0007669"/>
    <property type="project" value="InterPro"/>
</dbReference>
<comment type="caution">
    <text evidence="3">The sequence shown here is derived from an EMBL/GenBank/DDBJ whole genome shotgun (WGS) entry which is preliminary data.</text>
</comment>
<evidence type="ECO:0000313" key="3">
    <source>
        <dbReference type="EMBL" id="RSJ65830.1"/>
    </source>
</evidence>
<sequence>MIIKGSIHSFSLGKQNKNLFKFSIGSSRTDKKEDCRKITRRMICNLVKKDKRYKYKKIDIRNSDNEYRLGQPILYSDGVESKLKISISHDNRICFVACSDSCIGIDTSQIRSFKKYEYLFRDCIEQINVCVSSDYFYTLLWTIKESFTKSIGMGLKFGFNSVVVKNLDLLKNEIILEVSDKFGTIEHSSLAFYYFTLNNYIFMICIICN</sequence>
<dbReference type="Proteomes" id="UP000278274">
    <property type="component" value="Unassembled WGS sequence"/>
</dbReference>
<dbReference type="GO" id="GO:0000287">
    <property type="term" value="F:magnesium ion binding"/>
    <property type="evidence" value="ECO:0007669"/>
    <property type="project" value="InterPro"/>
</dbReference>
<keyword evidence="1 3" id="KW-0808">Transferase</keyword>
<proteinExistence type="predicted"/>
<dbReference type="SUPFAM" id="SSF56214">
    <property type="entry name" value="4'-phosphopantetheinyl transferase"/>
    <property type="match status" value="1"/>
</dbReference>
<dbReference type="Pfam" id="PF01648">
    <property type="entry name" value="ACPS"/>
    <property type="match status" value="1"/>
</dbReference>
<name>A0A3R9K6D6_STROR</name>
<dbReference type="InterPro" id="IPR008278">
    <property type="entry name" value="4-PPantetheinyl_Trfase_dom"/>
</dbReference>
<dbReference type="EMBL" id="RJPH01000024">
    <property type="protein sequence ID" value="RSJ65830.1"/>
    <property type="molecule type" value="Genomic_DNA"/>
</dbReference>
<dbReference type="RefSeq" id="WP_125417086.1">
    <property type="nucleotide sequence ID" value="NZ_RJPH01000024.1"/>
</dbReference>
<dbReference type="AlphaFoldDB" id="A0A3R9K6D6"/>
<evidence type="ECO:0000313" key="4">
    <source>
        <dbReference type="Proteomes" id="UP000278274"/>
    </source>
</evidence>
<reference evidence="3 4" key="1">
    <citation type="submission" date="2018-11" db="EMBL/GenBank/DDBJ databases">
        <title>Species Designations Belie Phenotypic and Genotypic Heterogeneity in Oral Streptococci.</title>
        <authorList>
            <person name="Velsko I."/>
        </authorList>
    </citation>
    <scope>NUCLEOTIDE SEQUENCE [LARGE SCALE GENOMIC DNA]</scope>
    <source>
        <strain evidence="3 4">BCA2</strain>
    </source>
</reference>
<protein>
    <submittedName>
        <fullName evidence="3">4'-phosphopantetheinyl transferase sfp</fullName>
        <ecNumber evidence="3">2.7.8.-</ecNumber>
    </submittedName>
</protein>
<accession>A0A3R9K6D6</accession>
<evidence type="ECO:0000256" key="1">
    <source>
        <dbReference type="ARBA" id="ARBA00022679"/>
    </source>
</evidence>
<feature type="domain" description="4'-phosphopantetheinyl transferase" evidence="2">
    <location>
        <begin position="103"/>
        <end position="189"/>
    </location>
</feature>
<gene>
    <name evidence="3" type="primary">sfp</name>
    <name evidence="3" type="ORF">D8805_09430</name>
</gene>
<organism evidence="3 4">
    <name type="scientific">Streptococcus oralis subsp. dentisani</name>
    <dbReference type="NCBI Taxonomy" id="1458253"/>
    <lineage>
        <taxon>Bacteria</taxon>
        <taxon>Bacillati</taxon>
        <taxon>Bacillota</taxon>
        <taxon>Bacilli</taxon>
        <taxon>Lactobacillales</taxon>
        <taxon>Streptococcaceae</taxon>
        <taxon>Streptococcus</taxon>
    </lineage>
</organism>
<evidence type="ECO:0000259" key="2">
    <source>
        <dbReference type="Pfam" id="PF01648"/>
    </source>
</evidence>
<dbReference type="Gene3D" id="3.90.470.20">
    <property type="entry name" value="4'-phosphopantetheinyl transferase domain"/>
    <property type="match status" value="1"/>
</dbReference>
<dbReference type="EC" id="2.7.8.-" evidence="3"/>